<reference evidence="2" key="1">
    <citation type="journal article" date="2021" name="Sci. Adv.">
        <title>The American lobster genome reveals insights on longevity, neural, and immune adaptations.</title>
        <authorList>
            <person name="Polinski J.M."/>
            <person name="Zimin A.V."/>
            <person name="Clark K.F."/>
            <person name="Kohn A.B."/>
            <person name="Sadowski N."/>
            <person name="Timp W."/>
            <person name="Ptitsyn A."/>
            <person name="Khanna P."/>
            <person name="Romanova D.Y."/>
            <person name="Williams P."/>
            <person name="Greenwood S.J."/>
            <person name="Moroz L.L."/>
            <person name="Walt D.R."/>
            <person name="Bodnar A.G."/>
        </authorList>
    </citation>
    <scope>NUCLEOTIDE SEQUENCE</scope>
    <source>
        <strain evidence="2">GMGI-L3</strain>
    </source>
</reference>
<accession>A0A8J5K5J0</accession>
<keyword evidence="3" id="KW-1185">Reference proteome</keyword>
<evidence type="ECO:0000313" key="3">
    <source>
        <dbReference type="Proteomes" id="UP000747542"/>
    </source>
</evidence>
<dbReference type="AlphaFoldDB" id="A0A8J5K5J0"/>
<feature type="region of interest" description="Disordered" evidence="1">
    <location>
        <begin position="1"/>
        <end position="33"/>
    </location>
</feature>
<sequence length="193" mass="21379">MEKIGDSDSDQVLPANQEEEEETVDDLTPSTSPPHKCEVLSVCEFWKKYNIKNAVDRIVEAWRKINVATVLHAWKPFFANSEIIGVEQTAASGERQSMAATLMDTAEAAHSVPAPVFSEVQVEDLQEIVGQLTELVPNIARLSEQLEEYDTGPHPRNLMCSALDKGMEENKALYMSCVNAGQQALITRYLGKA</sequence>
<dbReference type="Proteomes" id="UP000747542">
    <property type="component" value="Unassembled WGS sequence"/>
</dbReference>
<gene>
    <name evidence="2" type="ORF">Hamer_G016114</name>
</gene>
<evidence type="ECO:0000256" key="1">
    <source>
        <dbReference type="SAM" id="MobiDB-lite"/>
    </source>
</evidence>
<protein>
    <submittedName>
        <fullName evidence="2">Uncharacterized protein</fullName>
    </submittedName>
</protein>
<proteinExistence type="predicted"/>
<name>A0A8J5K5J0_HOMAM</name>
<comment type="caution">
    <text evidence="2">The sequence shown here is derived from an EMBL/GenBank/DDBJ whole genome shotgun (WGS) entry which is preliminary data.</text>
</comment>
<evidence type="ECO:0000313" key="2">
    <source>
        <dbReference type="EMBL" id="KAG7170310.1"/>
    </source>
</evidence>
<dbReference type="EMBL" id="JAHLQT010014436">
    <property type="protein sequence ID" value="KAG7170310.1"/>
    <property type="molecule type" value="Genomic_DNA"/>
</dbReference>
<organism evidence="2 3">
    <name type="scientific">Homarus americanus</name>
    <name type="common">American lobster</name>
    <dbReference type="NCBI Taxonomy" id="6706"/>
    <lineage>
        <taxon>Eukaryota</taxon>
        <taxon>Metazoa</taxon>
        <taxon>Ecdysozoa</taxon>
        <taxon>Arthropoda</taxon>
        <taxon>Crustacea</taxon>
        <taxon>Multicrustacea</taxon>
        <taxon>Malacostraca</taxon>
        <taxon>Eumalacostraca</taxon>
        <taxon>Eucarida</taxon>
        <taxon>Decapoda</taxon>
        <taxon>Pleocyemata</taxon>
        <taxon>Astacidea</taxon>
        <taxon>Nephropoidea</taxon>
        <taxon>Nephropidae</taxon>
        <taxon>Homarus</taxon>
    </lineage>
</organism>